<dbReference type="GO" id="GO:0030246">
    <property type="term" value="F:carbohydrate binding"/>
    <property type="evidence" value="ECO:0007669"/>
    <property type="project" value="UniProtKB-KW"/>
</dbReference>
<keyword evidence="1" id="KW-0430">Lectin</keyword>
<dbReference type="PROSITE" id="PS50228">
    <property type="entry name" value="SUEL_LECTIN"/>
    <property type="match status" value="2"/>
</dbReference>
<dbReference type="OrthoDB" id="5970528at2759"/>
<organism evidence="4 5">
    <name type="scientific">Xenopus laevis</name>
    <name type="common">African clawed frog</name>
    <dbReference type="NCBI Taxonomy" id="8355"/>
    <lineage>
        <taxon>Eukaryota</taxon>
        <taxon>Metazoa</taxon>
        <taxon>Chordata</taxon>
        <taxon>Craniata</taxon>
        <taxon>Vertebrata</taxon>
        <taxon>Euteleostomi</taxon>
        <taxon>Amphibia</taxon>
        <taxon>Batrachia</taxon>
        <taxon>Anura</taxon>
        <taxon>Pipoidea</taxon>
        <taxon>Pipidae</taxon>
        <taxon>Xenopodinae</taxon>
        <taxon>Xenopus</taxon>
        <taxon>Xenopus</taxon>
    </lineage>
</organism>
<dbReference type="Proteomes" id="UP000186698">
    <property type="component" value="Chromosome 5S"/>
</dbReference>
<gene>
    <name evidence="5" type="primary">LOC121394133</name>
</gene>
<feature type="domain" description="SUEL-type lectin" evidence="3">
    <location>
        <begin position="1"/>
        <end position="39"/>
    </location>
</feature>
<dbReference type="InterPro" id="IPR000922">
    <property type="entry name" value="Lectin_gal-bd_dom"/>
</dbReference>
<keyword evidence="2" id="KW-0677">Repeat</keyword>
<accession>A0A8J1KRZ7</accession>
<protein>
    <submittedName>
        <fullName evidence="5">Protein eva-1 homolog C-like</fullName>
    </submittedName>
</protein>
<dbReference type="RefSeq" id="XP_041420076.1">
    <property type="nucleotide sequence ID" value="XM_041564142.1"/>
</dbReference>
<dbReference type="CDD" id="cd22829">
    <property type="entry name" value="Gal_Rha_Lectin_EVA1_EVA1C_rpt2"/>
    <property type="match status" value="1"/>
</dbReference>
<keyword evidence="4" id="KW-1185">Reference proteome</keyword>
<evidence type="ECO:0000256" key="2">
    <source>
        <dbReference type="ARBA" id="ARBA00022737"/>
    </source>
</evidence>
<dbReference type="Gene3D" id="2.60.120.740">
    <property type="match status" value="2"/>
</dbReference>
<dbReference type="KEGG" id="xla:121394133"/>
<dbReference type="Pfam" id="PF02140">
    <property type="entry name" value="SUEL_Lectin"/>
    <property type="match status" value="2"/>
</dbReference>
<feature type="domain" description="SUEL-type lectin" evidence="3">
    <location>
        <begin position="48"/>
        <end position="140"/>
    </location>
</feature>
<dbReference type="PANTHER" id="PTHR46780">
    <property type="entry name" value="PROTEIN EVA-1"/>
    <property type="match status" value="1"/>
</dbReference>
<proteinExistence type="predicted"/>
<evidence type="ECO:0000259" key="3">
    <source>
        <dbReference type="PROSITE" id="PS50228"/>
    </source>
</evidence>
<evidence type="ECO:0000313" key="5">
    <source>
        <dbReference type="RefSeq" id="XP_041420076.1"/>
    </source>
</evidence>
<dbReference type="AlphaFoldDB" id="A0A8J1KRZ7"/>
<sequence length="141" mass="15718">MLDECQDRRTCQLLVSSRLFGSDPCPGTGKYLVVQYKCRPNEYKSKVACEDDKLRLTCKKNTVIAIYSAIFGRSHGGSLECPLLNLGFPSVECQSALALPVMNKRCQGRRSCSVYASTYEFGDPCYPGVRKHLNVIYTCGE</sequence>
<dbReference type="InterPro" id="IPR043159">
    <property type="entry name" value="Lectin_gal-bd_sf"/>
</dbReference>
<reference evidence="5" key="1">
    <citation type="submission" date="2025-08" db="UniProtKB">
        <authorList>
            <consortium name="RefSeq"/>
        </authorList>
    </citation>
    <scope>IDENTIFICATION</scope>
    <source>
        <strain evidence="5">J_2021</strain>
        <tissue evidence="5">Erythrocytes</tissue>
    </source>
</reference>
<dbReference type="FunFam" id="2.60.120.740:FF:000003">
    <property type="entry name" value="Protein eva-1 homolog C"/>
    <property type="match status" value="1"/>
</dbReference>
<evidence type="ECO:0000256" key="1">
    <source>
        <dbReference type="ARBA" id="ARBA00022734"/>
    </source>
</evidence>
<evidence type="ECO:0000313" key="4">
    <source>
        <dbReference type="Proteomes" id="UP000186698"/>
    </source>
</evidence>
<dbReference type="GeneID" id="121394133"/>
<name>A0A8J1KRZ7_XENLA</name>